<dbReference type="Proteomes" id="UP000234681">
    <property type="component" value="Chromosome 2"/>
</dbReference>
<dbReference type="EMBL" id="CH474015">
    <property type="protein sequence ID" value="EDL85750.1"/>
    <property type="molecule type" value="Genomic_DNA"/>
</dbReference>
<dbReference type="AlphaFoldDB" id="A6K2V0"/>
<gene>
    <name evidence="1" type="ORF">rCG_51821</name>
</gene>
<organism evidence="1 2">
    <name type="scientific">Rattus norvegicus</name>
    <name type="common">Rat</name>
    <dbReference type="NCBI Taxonomy" id="10116"/>
    <lineage>
        <taxon>Eukaryota</taxon>
        <taxon>Metazoa</taxon>
        <taxon>Chordata</taxon>
        <taxon>Craniata</taxon>
        <taxon>Vertebrata</taxon>
        <taxon>Euteleostomi</taxon>
        <taxon>Mammalia</taxon>
        <taxon>Eutheria</taxon>
        <taxon>Euarchontoglires</taxon>
        <taxon>Glires</taxon>
        <taxon>Rodentia</taxon>
        <taxon>Myomorpha</taxon>
        <taxon>Muroidea</taxon>
        <taxon>Muridae</taxon>
        <taxon>Murinae</taxon>
        <taxon>Rattus</taxon>
    </lineage>
</organism>
<evidence type="ECO:0000313" key="2">
    <source>
        <dbReference type="Proteomes" id="UP000234681"/>
    </source>
</evidence>
<evidence type="ECO:0000313" key="1">
    <source>
        <dbReference type="EMBL" id="EDL85750.1"/>
    </source>
</evidence>
<proteinExistence type="predicted"/>
<protein>
    <submittedName>
        <fullName evidence="1">RCG51821</fullName>
    </submittedName>
</protein>
<sequence length="66" mass="7550">MPSSSVTEDSDSLKLQFQSPDSRETTFVLLLSMLLTELGITVRILRSLPGRLHFFFLKPLTHKYLP</sequence>
<reference evidence="1 2" key="1">
    <citation type="submission" date="2005-09" db="EMBL/GenBank/DDBJ databases">
        <authorList>
            <person name="Mural R.J."/>
            <person name="Li P.W."/>
            <person name="Adams M.D."/>
            <person name="Amanatides P.G."/>
            <person name="Baden-Tillson H."/>
            <person name="Barnstead M."/>
            <person name="Chin S.H."/>
            <person name="Dew I."/>
            <person name="Evans C.A."/>
            <person name="Ferriera S."/>
            <person name="Flanigan M."/>
            <person name="Fosler C."/>
            <person name="Glodek A."/>
            <person name="Gu Z."/>
            <person name="Holt R.A."/>
            <person name="Jennings D."/>
            <person name="Kraft C.L."/>
            <person name="Lu F."/>
            <person name="Nguyen T."/>
            <person name="Nusskern D.R."/>
            <person name="Pfannkoch C.M."/>
            <person name="Sitter C."/>
            <person name="Sutton G.G."/>
            <person name="Venter J.C."/>
            <person name="Wang Z."/>
            <person name="Woodage T."/>
            <person name="Zheng X.H."/>
            <person name="Zhong F."/>
        </authorList>
    </citation>
    <scope>NUCLEOTIDE SEQUENCE [LARGE SCALE GENOMIC DNA]</scope>
    <source>
        <strain>BN</strain>
        <strain evidence="2">Sprague-Dawley</strain>
    </source>
</reference>
<name>A6K2V0_RAT</name>
<accession>A6K2V0</accession>